<name>A0ABU4ZE75_9HYPH</name>
<comment type="caution">
    <text evidence="1">The sequence shown here is derived from an EMBL/GenBank/DDBJ whole genome shotgun (WGS) entry which is preliminary data.</text>
</comment>
<dbReference type="RefSeq" id="WP_320231368.1">
    <property type="nucleotide sequence ID" value="NZ_JAVIJF010000002.1"/>
</dbReference>
<proteinExistence type="predicted"/>
<dbReference type="Proteomes" id="UP001276840">
    <property type="component" value="Unassembled WGS sequence"/>
</dbReference>
<evidence type="ECO:0000313" key="1">
    <source>
        <dbReference type="EMBL" id="MDX8523666.1"/>
    </source>
</evidence>
<dbReference type="EMBL" id="JAVIJF010000002">
    <property type="protein sequence ID" value="MDX8523666.1"/>
    <property type="molecule type" value="Genomic_DNA"/>
</dbReference>
<sequence length="53" mass="5955">MVQDRRSPEVGEFVRRLVEKTGITEAQALELVSLLGLNWASLMREAKAMKAPQ</sequence>
<keyword evidence="2" id="KW-1185">Reference proteome</keyword>
<reference evidence="1 2" key="1">
    <citation type="submission" date="2023-08" db="EMBL/GenBank/DDBJ databases">
        <title>Implementing the SeqCode for naming new Mesorhizobium species isolated from Vachellia karroo root nodules.</title>
        <authorList>
            <person name="Van Lill M."/>
        </authorList>
    </citation>
    <scope>NUCLEOTIDE SEQUENCE [LARGE SCALE GENOMIC DNA]</scope>
    <source>
        <strain evidence="1 2">MSK 1335</strain>
    </source>
</reference>
<gene>
    <name evidence="1" type="ORF">RFM68_04025</name>
</gene>
<accession>A0ABU4ZE75</accession>
<protein>
    <submittedName>
        <fullName evidence="1">Uncharacterized protein</fullName>
    </submittedName>
</protein>
<organism evidence="1 2">
    <name type="scientific">Mesorhizobium montanum</name>
    <dbReference type="NCBI Taxonomy" id="3072323"/>
    <lineage>
        <taxon>Bacteria</taxon>
        <taxon>Pseudomonadati</taxon>
        <taxon>Pseudomonadota</taxon>
        <taxon>Alphaproteobacteria</taxon>
        <taxon>Hyphomicrobiales</taxon>
        <taxon>Phyllobacteriaceae</taxon>
        <taxon>Mesorhizobium</taxon>
    </lineage>
</organism>
<evidence type="ECO:0000313" key="2">
    <source>
        <dbReference type="Proteomes" id="UP001276840"/>
    </source>
</evidence>